<protein>
    <submittedName>
        <fullName evidence="2">Uncharacterized protein</fullName>
    </submittedName>
</protein>
<evidence type="ECO:0000313" key="2">
    <source>
        <dbReference type="EMBL" id="SEF57928.1"/>
    </source>
</evidence>
<keyword evidence="3" id="KW-1185">Reference proteome</keyword>
<dbReference type="EMBL" id="FNVG01000002">
    <property type="protein sequence ID" value="SEF57928.1"/>
    <property type="molecule type" value="Genomic_DNA"/>
</dbReference>
<name>A0A1H5T6Y9_9VIBR</name>
<gene>
    <name evidence="2" type="ORF">SAMN04488244_102130</name>
</gene>
<dbReference type="Gene3D" id="1.10.287.1490">
    <property type="match status" value="1"/>
</dbReference>
<dbReference type="SUPFAM" id="SSF58104">
    <property type="entry name" value="Methyl-accepting chemotaxis protein (MCP) signaling domain"/>
    <property type="match status" value="1"/>
</dbReference>
<feature type="region of interest" description="Disordered" evidence="1">
    <location>
        <begin position="244"/>
        <end position="263"/>
    </location>
</feature>
<reference evidence="3" key="1">
    <citation type="submission" date="2016-10" db="EMBL/GenBank/DDBJ databases">
        <authorList>
            <person name="Varghese N."/>
            <person name="Submissions S."/>
        </authorList>
    </citation>
    <scope>NUCLEOTIDE SEQUENCE [LARGE SCALE GENOMIC DNA]</scope>
    <source>
        <strain evidence="3">CGMCC 1.7062</strain>
    </source>
</reference>
<dbReference type="RefSeq" id="WP_244183002.1">
    <property type="nucleotide sequence ID" value="NZ_FNVG01000002.1"/>
</dbReference>
<proteinExistence type="predicted"/>
<dbReference type="Proteomes" id="UP000236721">
    <property type="component" value="Unassembled WGS sequence"/>
</dbReference>
<accession>A0A1H5T6Y9</accession>
<dbReference type="AlphaFoldDB" id="A0A1H5T6Y9"/>
<feature type="compositionally biased region" description="Polar residues" evidence="1">
    <location>
        <begin position="246"/>
        <end position="263"/>
    </location>
</feature>
<evidence type="ECO:0000256" key="1">
    <source>
        <dbReference type="SAM" id="MobiDB-lite"/>
    </source>
</evidence>
<sequence length="302" mass="33406">MDKLIVASKFAFSLALVILAFSIYSFTQEAKQLRQELPSLLAQIDTTAQRITPVIEEIKHIQTIVPEILDHSKEYQRLVPEILRRVDDINQQIPLITEEVAQVRTAIPPILTETQNWHQSLPDILKEIDNTNKTVKQTNQRIADINNQIPMILAESAALRKEVPEIIAQADDLVDKAEQAGREASKGAVSGVIGGILSSPFQLVDKLTEVSADAFGLKEDASYTQRDKELHKKAVEKLLKKPDSGQFESWSNPSSKNSGTVSIQSVTDSANSRCFSILSRLNIATGPDKGTHSVTTEKCVKN</sequence>
<evidence type="ECO:0000313" key="3">
    <source>
        <dbReference type="Proteomes" id="UP000236721"/>
    </source>
</evidence>
<organism evidence="2 3">
    <name type="scientific">Vibrio hangzhouensis</name>
    <dbReference type="NCBI Taxonomy" id="462991"/>
    <lineage>
        <taxon>Bacteria</taxon>
        <taxon>Pseudomonadati</taxon>
        <taxon>Pseudomonadota</taxon>
        <taxon>Gammaproteobacteria</taxon>
        <taxon>Vibrionales</taxon>
        <taxon>Vibrionaceae</taxon>
        <taxon>Vibrio</taxon>
    </lineage>
</organism>